<dbReference type="InterPro" id="IPR013783">
    <property type="entry name" value="Ig-like_fold"/>
</dbReference>
<dbReference type="Pfam" id="PF25788">
    <property type="entry name" value="Ig_Rha78A_N"/>
    <property type="match status" value="1"/>
</dbReference>
<feature type="domain" description="Alpha-L-rhamnosidase six-hairpin glycosidase" evidence="4">
    <location>
        <begin position="309"/>
        <end position="655"/>
    </location>
</feature>
<dbReference type="InterPro" id="IPR008928">
    <property type="entry name" value="6-hairpin_glycosidase_sf"/>
</dbReference>
<dbReference type="InterPro" id="IPR035398">
    <property type="entry name" value="Bac_rhamnosid_C"/>
</dbReference>
<dbReference type="SUPFAM" id="SSF48208">
    <property type="entry name" value="Six-hairpin glycosidases"/>
    <property type="match status" value="1"/>
</dbReference>
<organism evidence="6 7">
    <name type="scientific">Pedobacter nyackensis</name>
    <dbReference type="NCBI Taxonomy" id="475255"/>
    <lineage>
        <taxon>Bacteria</taxon>
        <taxon>Pseudomonadati</taxon>
        <taxon>Bacteroidota</taxon>
        <taxon>Sphingobacteriia</taxon>
        <taxon>Sphingobacteriales</taxon>
        <taxon>Sphingobacteriaceae</taxon>
        <taxon>Pedobacter</taxon>
    </lineage>
</organism>
<dbReference type="InterPro" id="IPR016007">
    <property type="entry name" value="Alpha_rhamnosid"/>
</dbReference>
<feature type="domain" description="Alpha-L-rhamnosidase C-terminal" evidence="5">
    <location>
        <begin position="659"/>
        <end position="726"/>
    </location>
</feature>
<evidence type="ECO:0000259" key="4">
    <source>
        <dbReference type="Pfam" id="PF17389"/>
    </source>
</evidence>
<keyword evidence="3" id="KW-0378">Hydrolase</keyword>
<dbReference type="OrthoDB" id="9815108at2"/>
<dbReference type="Pfam" id="PF17389">
    <property type="entry name" value="Bac_rhamnosid6H"/>
    <property type="match status" value="1"/>
</dbReference>
<evidence type="ECO:0000256" key="2">
    <source>
        <dbReference type="ARBA" id="ARBA00012652"/>
    </source>
</evidence>
<dbReference type="GO" id="GO:0030596">
    <property type="term" value="F:alpha-L-rhamnosidase activity"/>
    <property type="evidence" value="ECO:0007669"/>
    <property type="project" value="UniProtKB-EC"/>
</dbReference>
<dbReference type="EC" id="3.2.1.40" evidence="2"/>
<proteinExistence type="predicted"/>
<dbReference type="RefSeq" id="WP_084288756.1">
    <property type="nucleotide sequence ID" value="NZ_FWYB01000002.1"/>
</dbReference>
<protein>
    <recommendedName>
        <fullName evidence="2">alpha-L-rhamnosidase</fullName>
        <ecNumber evidence="2">3.2.1.40</ecNumber>
    </recommendedName>
</protein>
<dbReference type="AlphaFoldDB" id="A0A1W2B9V8"/>
<dbReference type="Pfam" id="PF17390">
    <property type="entry name" value="Bac_rhamnosid_C"/>
    <property type="match status" value="1"/>
</dbReference>
<dbReference type="Gene3D" id="1.50.10.10">
    <property type="match status" value="1"/>
</dbReference>
<evidence type="ECO:0000256" key="3">
    <source>
        <dbReference type="ARBA" id="ARBA00022801"/>
    </source>
</evidence>
<evidence type="ECO:0000313" key="7">
    <source>
        <dbReference type="Proteomes" id="UP000192678"/>
    </source>
</evidence>
<dbReference type="Gene3D" id="2.60.40.10">
    <property type="entry name" value="Immunoglobulins"/>
    <property type="match status" value="1"/>
</dbReference>
<reference evidence="6 7" key="1">
    <citation type="submission" date="2017-04" db="EMBL/GenBank/DDBJ databases">
        <authorList>
            <person name="Afonso C.L."/>
            <person name="Miller P.J."/>
            <person name="Scott M.A."/>
            <person name="Spackman E."/>
            <person name="Goraichik I."/>
            <person name="Dimitrov K.M."/>
            <person name="Suarez D.L."/>
            <person name="Swayne D.E."/>
        </authorList>
    </citation>
    <scope>NUCLEOTIDE SEQUENCE [LARGE SCALE GENOMIC DNA]</scope>
    <source>
        <strain evidence="6 7">DSM 19625</strain>
    </source>
</reference>
<dbReference type="Gene3D" id="2.60.120.260">
    <property type="entry name" value="Galactose-binding domain-like"/>
    <property type="match status" value="1"/>
</dbReference>
<name>A0A1W2B9V8_9SPHI</name>
<dbReference type="PANTHER" id="PTHR33307:SF6">
    <property type="entry name" value="ALPHA-RHAMNOSIDASE (EUROFUNG)-RELATED"/>
    <property type="match status" value="1"/>
</dbReference>
<dbReference type="PANTHER" id="PTHR33307">
    <property type="entry name" value="ALPHA-RHAMNOSIDASE (EUROFUNG)"/>
    <property type="match status" value="1"/>
</dbReference>
<keyword evidence="7" id="KW-1185">Reference proteome</keyword>
<accession>A0A1W2B9V8</accession>
<dbReference type="Proteomes" id="UP000192678">
    <property type="component" value="Unassembled WGS sequence"/>
</dbReference>
<gene>
    <name evidence="6" type="ORF">SAMN04488101_102219</name>
</gene>
<evidence type="ECO:0000256" key="1">
    <source>
        <dbReference type="ARBA" id="ARBA00001445"/>
    </source>
</evidence>
<sequence length="762" mass="85744">MTYFLLTITLFISSIYANAQGLKRPSELRVDLLLHTDKVWKNGLLTKFTLQQAKEAGASYQTARMGNAQPHFSWIINSNKMGSYQTAYQILIASSLQKLKSNIGDLWDSDKVDTEQQTGILYNGNSLSSNTVYYWKVRVWNNNKVASHFSKPSAFLTDGHLKPYQTVYLPLTKSLQKPLVNRQFNNGNTFYDFGKDAFGQLTLSARSAKGNDTLRIHIGEAIDTEGRVERKPRGAIRYRLLTLPLKKGEHIYDLKFSPNKQNTGPRAIHMPDYIGEVLPFRYVELEKAAKTLKVTGLQRYVVNYAFDDDATVFKSSDTLLNQIWDLSKYTIKATTFTGLYVDGDRERIPYEADALINQLSHYAADVEFNMAKRSLEYLIHNATWPTEWSLQNLLVAWNDYLYSGDIRTVKALYPKLKPKTLLALARPDGLISTRTGKQDKTFTRSINMAKFNSDSVLNDIVDWPQKGGIGLPPSAPGEVDGFVFTDYNSVVNAFHYQALICMKNLALALDEKEDAGFYTLQAAKVKQSFQRSFLDPNTGTIKDGEDTQHSSLHANMLALAFDLVPQENKATVLAHMRTRGMACSVYGAQFLLDALYDANEADYGLQLLTSKDKRSWYNMLRVGSTMTTEAWDTDYKGNQDWNHAWGAAPSNIIVRKLMGVEPLSHAFGIVQIKPQPGTLSSAELQLSTLRGKIRVAFNKTPVLFRLSATLPVNTNGVVYLPKQAASDQIFKDGKSITAKPDGNFWVITDVKSGTYTWEVKYM</sequence>
<dbReference type="InterPro" id="IPR012341">
    <property type="entry name" value="6hp_glycosidase-like_sf"/>
</dbReference>
<comment type="catalytic activity">
    <reaction evidence="1">
        <text>Hydrolysis of terminal non-reducing alpha-L-rhamnose residues in alpha-L-rhamnosides.</text>
        <dbReference type="EC" id="3.2.1.40"/>
    </reaction>
</comment>
<dbReference type="STRING" id="475255.SAMN04488101_102219"/>
<dbReference type="InterPro" id="IPR035396">
    <property type="entry name" value="Bac_rhamnosid6H"/>
</dbReference>
<evidence type="ECO:0000313" key="6">
    <source>
        <dbReference type="EMBL" id="SMC69560.1"/>
    </source>
</evidence>
<dbReference type="EMBL" id="FWYB01000002">
    <property type="protein sequence ID" value="SMC69560.1"/>
    <property type="molecule type" value="Genomic_DNA"/>
</dbReference>
<dbReference type="GO" id="GO:0005975">
    <property type="term" value="P:carbohydrate metabolic process"/>
    <property type="evidence" value="ECO:0007669"/>
    <property type="project" value="InterPro"/>
</dbReference>
<evidence type="ECO:0000259" key="5">
    <source>
        <dbReference type="Pfam" id="PF17390"/>
    </source>
</evidence>
<dbReference type="Gene3D" id="2.60.420.10">
    <property type="entry name" value="Maltose phosphorylase, domain 3"/>
    <property type="match status" value="1"/>
</dbReference>